<dbReference type="InterPro" id="IPR020103">
    <property type="entry name" value="PsdUridine_synth_cat_dom_sf"/>
</dbReference>
<sequence length="272" mass="30343">YSRAVLQAWIRSGELTLNGSWVKPSRKLSGGETLAINAEVELLDLLAEPMDLDILFEDDSLLVINKPAGLVVHPGAGNPRGTLLNGLLSHDLDLARLPRAGLVHRLDKDTTGLMVVAKDRQTYYGLVNQLSERLVSREYEAVVHGWTPAEGTVDAPIGRHRTQRTRMAIATRGREAITHYLLLERLGPYSLVGLHLGTGRTHQIRVHMQYLGYPLVGDPVYGKKSGPDFRRQALHARRLSFLHPVTAKKMSFQQPLPEDFEELVNELRETAV</sequence>
<dbReference type="Gene3D" id="3.10.290.10">
    <property type="entry name" value="RNA-binding S4 domain"/>
    <property type="match status" value="1"/>
</dbReference>
<dbReference type="SUPFAM" id="SSF55120">
    <property type="entry name" value="Pseudouridine synthase"/>
    <property type="match status" value="1"/>
</dbReference>
<evidence type="ECO:0000256" key="1">
    <source>
        <dbReference type="ARBA" id="ARBA00010876"/>
    </source>
</evidence>
<feature type="non-terminal residue" evidence="4">
    <location>
        <position position="1"/>
    </location>
</feature>
<organism evidence="4">
    <name type="scientific">marine metagenome</name>
    <dbReference type="NCBI Taxonomy" id="408172"/>
    <lineage>
        <taxon>unclassified sequences</taxon>
        <taxon>metagenomes</taxon>
        <taxon>ecological metagenomes</taxon>
    </lineage>
</organism>
<dbReference type="AlphaFoldDB" id="A0A382PV12"/>
<reference evidence="4" key="1">
    <citation type="submission" date="2018-05" db="EMBL/GenBank/DDBJ databases">
        <authorList>
            <person name="Lanie J.A."/>
            <person name="Ng W.-L."/>
            <person name="Kazmierczak K.M."/>
            <person name="Andrzejewski T.M."/>
            <person name="Davidsen T.M."/>
            <person name="Wayne K.J."/>
            <person name="Tettelin H."/>
            <person name="Glass J.I."/>
            <person name="Rusch D."/>
            <person name="Podicherti R."/>
            <person name="Tsui H.-C.T."/>
            <person name="Winkler M.E."/>
        </authorList>
    </citation>
    <scope>NUCLEOTIDE SEQUENCE</scope>
</reference>
<gene>
    <name evidence="4" type="ORF">METZ01_LOCUS330028</name>
</gene>
<dbReference type="InterPro" id="IPR036986">
    <property type="entry name" value="S4_RNA-bd_sf"/>
</dbReference>
<dbReference type="PROSITE" id="PS01129">
    <property type="entry name" value="PSI_RLU"/>
    <property type="match status" value="1"/>
</dbReference>
<feature type="domain" description="Pseudouridine synthase RsuA/RluA-like" evidence="3">
    <location>
        <begin position="61"/>
        <end position="209"/>
    </location>
</feature>
<dbReference type="EMBL" id="UINC01109976">
    <property type="protein sequence ID" value="SVC77174.1"/>
    <property type="molecule type" value="Genomic_DNA"/>
</dbReference>
<dbReference type="PROSITE" id="PS50889">
    <property type="entry name" value="S4"/>
    <property type="match status" value="1"/>
</dbReference>
<dbReference type="PANTHER" id="PTHR21600:SF44">
    <property type="entry name" value="RIBOSOMAL LARGE SUBUNIT PSEUDOURIDINE SYNTHASE D"/>
    <property type="match status" value="1"/>
</dbReference>
<dbReference type="GO" id="GO:0003723">
    <property type="term" value="F:RNA binding"/>
    <property type="evidence" value="ECO:0007669"/>
    <property type="project" value="InterPro"/>
</dbReference>
<evidence type="ECO:0000256" key="2">
    <source>
        <dbReference type="ARBA" id="ARBA00023235"/>
    </source>
</evidence>
<evidence type="ECO:0000313" key="4">
    <source>
        <dbReference type="EMBL" id="SVC77174.1"/>
    </source>
</evidence>
<dbReference type="GO" id="GO:0000455">
    <property type="term" value="P:enzyme-directed rRNA pseudouridine synthesis"/>
    <property type="evidence" value="ECO:0007669"/>
    <property type="project" value="TreeGrafter"/>
</dbReference>
<dbReference type="Gene3D" id="3.30.2350.10">
    <property type="entry name" value="Pseudouridine synthase"/>
    <property type="match status" value="1"/>
</dbReference>
<dbReference type="InterPro" id="IPR006145">
    <property type="entry name" value="PsdUridine_synth_RsuA/RluA"/>
</dbReference>
<dbReference type="InterPro" id="IPR050188">
    <property type="entry name" value="RluA_PseudoU_synthase"/>
</dbReference>
<comment type="similarity">
    <text evidence="1">Belongs to the pseudouridine synthase RluA family.</text>
</comment>
<dbReference type="PANTHER" id="PTHR21600">
    <property type="entry name" value="MITOCHONDRIAL RNA PSEUDOURIDINE SYNTHASE"/>
    <property type="match status" value="1"/>
</dbReference>
<name>A0A382PV12_9ZZZZ</name>
<evidence type="ECO:0000259" key="3">
    <source>
        <dbReference type="Pfam" id="PF00849"/>
    </source>
</evidence>
<keyword evidence="2" id="KW-0413">Isomerase</keyword>
<dbReference type="InterPro" id="IPR006224">
    <property type="entry name" value="PsdUridine_synth_RluA-like_CS"/>
</dbReference>
<proteinExistence type="inferred from homology"/>
<dbReference type="NCBIfam" id="TIGR00005">
    <property type="entry name" value="rluA_subfam"/>
    <property type="match status" value="1"/>
</dbReference>
<protein>
    <recommendedName>
        <fullName evidence="3">Pseudouridine synthase RsuA/RluA-like domain-containing protein</fullName>
    </recommendedName>
</protein>
<dbReference type="CDD" id="cd02869">
    <property type="entry name" value="PseudoU_synth_RluA_like"/>
    <property type="match status" value="1"/>
</dbReference>
<dbReference type="Pfam" id="PF00849">
    <property type="entry name" value="PseudoU_synth_2"/>
    <property type="match status" value="1"/>
</dbReference>
<accession>A0A382PV12</accession>
<dbReference type="InterPro" id="IPR006225">
    <property type="entry name" value="PsdUridine_synth_RluC/D"/>
</dbReference>
<dbReference type="CDD" id="cd00165">
    <property type="entry name" value="S4"/>
    <property type="match status" value="1"/>
</dbReference>
<dbReference type="GO" id="GO:0009982">
    <property type="term" value="F:pseudouridine synthase activity"/>
    <property type="evidence" value="ECO:0007669"/>
    <property type="project" value="InterPro"/>
</dbReference>